<name>A0ABS4D7I7_9CHLR</name>
<reference evidence="14 15" key="1">
    <citation type="submission" date="2021-03" db="EMBL/GenBank/DDBJ databases">
        <authorList>
            <person name="Grouzdev D.S."/>
        </authorList>
    </citation>
    <scope>NUCLEOTIDE SEQUENCE [LARGE SCALE GENOMIC DNA]</scope>
    <source>
        <strain evidence="14 15">M50-1</strain>
    </source>
</reference>
<comment type="catalytic activity">
    <reaction evidence="11">
        <text>N(6)-(pyridoxal phosphate)-L-lysyl-[4-amino-5-hydroxymethyl-2-methylpyrimidine phosphate synthase] + L-histidyl-[4-amino-5-hydroxymethyl-2-methylpyrimidine phosphate synthase] + 2 Fe(3+) + 4 H2O = L-lysyl-[4-amino-5-hydroxymethyl-2-methylpyrimidine phosphate synthase] + (2S)-2-amino-5-hydroxy-4-oxopentanoyl-[4-amino-5-hydroxymethyl-2-methylpyrimidine phosphate synthase] + 4-amino-2-methyl-5-(phosphooxymethyl)pyrimidine + 3-oxopropanoate + 2 Fe(2+) + 2 H(+)</text>
        <dbReference type="Rhea" id="RHEA:65756"/>
        <dbReference type="Rhea" id="RHEA-COMP:16892"/>
        <dbReference type="Rhea" id="RHEA-COMP:16893"/>
        <dbReference type="Rhea" id="RHEA-COMP:16894"/>
        <dbReference type="Rhea" id="RHEA-COMP:16895"/>
        <dbReference type="ChEBI" id="CHEBI:15377"/>
        <dbReference type="ChEBI" id="CHEBI:15378"/>
        <dbReference type="ChEBI" id="CHEBI:29033"/>
        <dbReference type="ChEBI" id="CHEBI:29034"/>
        <dbReference type="ChEBI" id="CHEBI:29969"/>
        <dbReference type="ChEBI" id="CHEBI:29979"/>
        <dbReference type="ChEBI" id="CHEBI:33190"/>
        <dbReference type="ChEBI" id="CHEBI:58354"/>
        <dbReference type="ChEBI" id="CHEBI:143915"/>
        <dbReference type="ChEBI" id="CHEBI:157692"/>
    </reaction>
    <physiologicalReaction direction="left-to-right" evidence="11">
        <dbReference type="Rhea" id="RHEA:65757"/>
    </physiologicalReaction>
</comment>
<feature type="signal peptide" evidence="12">
    <location>
        <begin position="1"/>
        <end position="21"/>
    </location>
</feature>
<protein>
    <recommendedName>
        <fullName evidence="10">Thiamine pyrimidine synthase</fullName>
    </recommendedName>
</protein>
<dbReference type="InterPro" id="IPR015168">
    <property type="entry name" value="SsuA/THI5"/>
</dbReference>
<proteinExistence type="inferred from homology"/>
<evidence type="ECO:0000256" key="5">
    <source>
        <dbReference type="ARBA" id="ARBA00022679"/>
    </source>
</evidence>
<evidence type="ECO:0000256" key="1">
    <source>
        <dbReference type="ARBA" id="ARBA00003469"/>
    </source>
</evidence>
<evidence type="ECO:0000256" key="3">
    <source>
        <dbReference type="ARBA" id="ARBA00009406"/>
    </source>
</evidence>
<evidence type="ECO:0000256" key="4">
    <source>
        <dbReference type="ARBA" id="ARBA00011738"/>
    </source>
</evidence>
<sequence length="355" mass="38516">MPIAKRFGLLMVMIMASLILAACGQTPPAAPAAPTTETAPEPAAELDPVRLQLKWVAQAQFAGYYAALDQGFYTEEGLEVTIKPGGPDIVPEQVVASGQAEFGINWMASLLATREQGVPLVNIAQIYTLAGMRHLAWADSGIASPEDFAGRNIAVWFGGNEYNLLATLSKFNLNPDTDLTLVQQPFDMNLLLNREVDAAAAMTYNELYQVLSAGHTIEELNIIDYNELGTAMPEDGIFASETWLTADPANKDIAARFVRASIKGWAYCRDNVDSCVDSVLSQDSGGVMTREAQTWQMNEVNKLIWGDPIDPSTTVGFLEPALFDFAAATALEFGVITQPAEPAAYTHEIWEMASQ</sequence>
<organism evidence="14 15">
    <name type="scientific">Candidatus Chloroploca mongolica</name>
    <dbReference type="NCBI Taxonomy" id="2528176"/>
    <lineage>
        <taxon>Bacteria</taxon>
        <taxon>Bacillati</taxon>
        <taxon>Chloroflexota</taxon>
        <taxon>Chloroflexia</taxon>
        <taxon>Chloroflexales</taxon>
        <taxon>Chloroflexineae</taxon>
        <taxon>Oscillochloridaceae</taxon>
        <taxon>Candidatus Chloroploca</taxon>
    </lineage>
</organism>
<keyword evidence="9" id="KW-0408">Iron</keyword>
<evidence type="ECO:0000256" key="10">
    <source>
        <dbReference type="ARBA" id="ARBA00033171"/>
    </source>
</evidence>
<gene>
    <name evidence="14" type="ORF">EYB53_006715</name>
</gene>
<keyword evidence="8" id="KW-0784">Thiamine biosynthesis</keyword>
<comment type="similarity">
    <text evidence="3">Belongs to the NMT1/THI5 family.</text>
</comment>
<dbReference type="Gene3D" id="3.40.190.10">
    <property type="entry name" value="Periplasmic binding protein-like II"/>
    <property type="match status" value="2"/>
</dbReference>
<feature type="domain" description="SsuA/THI5-like" evidence="13">
    <location>
        <begin position="59"/>
        <end position="271"/>
    </location>
</feature>
<dbReference type="SUPFAM" id="SSF53850">
    <property type="entry name" value="Periplasmic binding protein-like II"/>
    <property type="match status" value="1"/>
</dbReference>
<evidence type="ECO:0000256" key="8">
    <source>
        <dbReference type="ARBA" id="ARBA00022977"/>
    </source>
</evidence>
<keyword evidence="12" id="KW-0732">Signal</keyword>
<keyword evidence="6" id="KW-0479">Metal-binding</keyword>
<evidence type="ECO:0000313" key="15">
    <source>
        <dbReference type="Proteomes" id="UP001193081"/>
    </source>
</evidence>
<dbReference type="InterPro" id="IPR027939">
    <property type="entry name" value="NMT1/THI5"/>
</dbReference>
<dbReference type="PROSITE" id="PS51257">
    <property type="entry name" value="PROKAR_LIPOPROTEIN"/>
    <property type="match status" value="1"/>
</dbReference>
<dbReference type="PANTHER" id="PTHR31528">
    <property type="entry name" value="4-AMINO-5-HYDROXYMETHYL-2-METHYLPYRIMIDINE PHOSPHATE SYNTHASE THI11-RELATED"/>
    <property type="match status" value="1"/>
</dbReference>
<accession>A0ABS4D7I7</accession>
<evidence type="ECO:0000259" key="13">
    <source>
        <dbReference type="Pfam" id="PF09084"/>
    </source>
</evidence>
<evidence type="ECO:0000256" key="6">
    <source>
        <dbReference type="ARBA" id="ARBA00022723"/>
    </source>
</evidence>
<evidence type="ECO:0000256" key="11">
    <source>
        <dbReference type="ARBA" id="ARBA00048179"/>
    </source>
</evidence>
<comment type="function">
    <text evidence="1">Responsible for the formation of the pyrimidine heterocycle in the thiamine biosynthesis pathway. Catalyzes the formation of hydroxymethylpyrimidine phosphate (HMP-P) from histidine and pyridoxal phosphate (PLP). The protein uses PLP and the active site histidine to form HMP-P, generating an inactive enzyme. The enzyme can only undergo a single turnover, which suggests it is a suicide enzyme.</text>
</comment>
<keyword evidence="15" id="KW-1185">Reference proteome</keyword>
<evidence type="ECO:0000256" key="12">
    <source>
        <dbReference type="SAM" id="SignalP"/>
    </source>
</evidence>
<comment type="pathway">
    <text evidence="2">Cofactor biosynthesis; thiamine diphosphate biosynthesis.</text>
</comment>
<comment type="subunit">
    <text evidence="4">Homodimer.</text>
</comment>
<keyword evidence="5" id="KW-0808">Transferase</keyword>
<dbReference type="EMBL" id="SIJK02000008">
    <property type="protein sequence ID" value="MBP1465393.1"/>
    <property type="molecule type" value="Genomic_DNA"/>
</dbReference>
<evidence type="ECO:0000256" key="7">
    <source>
        <dbReference type="ARBA" id="ARBA00022898"/>
    </source>
</evidence>
<dbReference type="Pfam" id="PF09084">
    <property type="entry name" value="NMT1"/>
    <property type="match status" value="1"/>
</dbReference>
<dbReference type="PANTHER" id="PTHR31528:SF1">
    <property type="entry name" value="4-AMINO-5-HYDROXYMETHYL-2-METHYLPYRIMIDINE PHOSPHATE SYNTHASE THI11-RELATED"/>
    <property type="match status" value="1"/>
</dbReference>
<dbReference type="Proteomes" id="UP001193081">
    <property type="component" value="Unassembled WGS sequence"/>
</dbReference>
<keyword evidence="7" id="KW-0663">Pyridoxal phosphate</keyword>
<evidence type="ECO:0000256" key="9">
    <source>
        <dbReference type="ARBA" id="ARBA00023004"/>
    </source>
</evidence>
<evidence type="ECO:0000256" key="2">
    <source>
        <dbReference type="ARBA" id="ARBA00004948"/>
    </source>
</evidence>
<dbReference type="RefSeq" id="WP_135477439.1">
    <property type="nucleotide sequence ID" value="NZ_SIJK02000008.1"/>
</dbReference>
<feature type="chain" id="PRO_5045049072" description="Thiamine pyrimidine synthase" evidence="12">
    <location>
        <begin position="22"/>
        <end position="355"/>
    </location>
</feature>
<comment type="caution">
    <text evidence="14">The sequence shown here is derived from an EMBL/GenBank/DDBJ whole genome shotgun (WGS) entry which is preliminary data.</text>
</comment>
<evidence type="ECO:0000313" key="14">
    <source>
        <dbReference type="EMBL" id="MBP1465393.1"/>
    </source>
</evidence>